<evidence type="ECO:0000313" key="1">
    <source>
        <dbReference type="EMBL" id="MQY21420.1"/>
    </source>
</evidence>
<dbReference type="AlphaFoldDB" id="A0A7K0D6P5"/>
<protein>
    <submittedName>
        <fullName evidence="1">Uncharacterized protein</fullName>
    </submittedName>
</protein>
<accession>A0A7K0D6P5</accession>
<evidence type="ECO:0000313" key="2">
    <source>
        <dbReference type="Proteomes" id="UP000438448"/>
    </source>
</evidence>
<dbReference type="Proteomes" id="UP000438448">
    <property type="component" value="Unassembled WGS sequence"/>
</dbReference>
<name>A0A7K0D6P5_9NOCA</name>
<reference evidence="1 2" key="1">
    <citation type="submission" date="2019-10" db="EMBL/GenBank/DDBJ databases">
        <title>Nocardia macrotermitis sp. nov. and Nocardia aurantia sp. nov., isolated from the gut of fungus growing-termite Macrotermes natalensis.</title>
        <authorList>
            <person name="Benndorf R."/>
            <person name="Schwitalla J."/>
            <person name="Martin K."/>
            <person name="De Beer W."/>
            <person name="Kaster A.-K."/>
            <person name="Vollmers J."/>
            <person name="Poulsen M."/>
            <person name="Beemelmanns C."/>
        </authorList>
    </citation>
    <scope>NUCLEOTIDE SEQUENCE [LARGE SCALE GENOMIC DNA]</scope>
    <source>
        <strain evidence="1 2">RB20</strain>
    </source>
</reference>
<sequence>MGLGVAVVGVLGTVSAASLSQLAALRGKRLDAEIQRRQRKDERRDATSLAAQEQKQVLYAELNTATRSYRTVVRDHLAELQRAGTIPIPEQLEPTRSTYRDLFSRAQMVLPESALDVAAELNDCFGLGYSALRALHGADSPVTVEELFQWFDGPVSDGVWLQRRVLRADLGVVAHDPEIERRLRQLEKDRVARFGSGSVAVAD</sequence>
<organism evidence="1 2">
    <name type="scientific">Nocardia macrotermitis</name>
    <dbReference type="NCBI Taxonomy" id="2585198"/>
    <lineage>
        <taxon>Bacteria</taxon>
        <taxon>Bacillati</taxon>
        <taxon>Actinomycetota</taxon>
        <taxon>Actinomycetes</taxon>
        <taxon>Mycobacteriales</taxon>
        <taxon>Nocardiaceae</taxon>
        <taxon>Nocardia</taxon>
    </lineage>
</organism>
<comment type="caution">
    <text evidence="1">The sequence shown here is derived from an EMBL/GenBank/DDBJ whole genome shotgun (WGS) entry which is preliminary data.</text>
</comment>
<dbReference type="EMBL" id="WEGK01000010">
    <property type="protein sequence ID" value="MQY21420.1"/>
    <property type="molecule type" value="Genomic_DNA"/>
</dbReference>
<proteinExistence type="predicted"/>
<gene>
    <name evidence="1" type="ORF">NRB20_45310</name>
</gene>
<keyword evidence="2" id="KW-1185">Reference proteome</keyword>